<keyword evidence="5" id="KW-0949">S-adenosyl-L-methionine</keyword>
<evidence type="ECO:0000256" key="6">
    <source>
        <dbReference type="ARBA" id="ARBA00047942"/>
    </source>
</evidence>
<dbReference type="SUPFAM" id="SSF53335">
    <property type="entry name" value="S-adenosyl-L-methionine-dependent methyltransferases"/>
    <property type="match status" value="1"/>
</dbReference>
<dbReference type="EC" id="2.1.1.72" evidence="2"/>
<name>A0ABT3FKB1_9BACT</name>
<sequence>MTPDINCSALPDEDLAILLETLASVVRTPAPPVPGSPKPVVAWQGGKRWLVKELLPLIPEHKMYVELFCGGGALLCAKKPSQAEVVNDADSELVNLYRIVKWHLEELMRELDWCLNSRQEFADFKAQRGLTDIQRAARWMMRMKNGFGGAPDYFGRSRNGAGAAFSSKAGKLALLRAMNRRLDKVVIENLDWKDCIRLYDQKPAVFFCDPPYTTGEARYGAWTIDDLARFREEGLDQLKGTWILTIDDTPANRLLFRDCLIKPVSRKNGIGHAADGSTSVYHELIIRPDDGRHKP</sequence>
<dbReference type="InterPro" id="IPR012327">
    <property type="entry name" value="MeTrfase_D12"/>
</dbReference>
<comment type="caution">
    <text evidence="7">The sequence shown here is derived from an EMBL/GenBank/DDBJ whole genome shotgun (WGS) entry which is preliminary data.</text>
</comment>
<evidence type="ECO:0000256" key="2">
    <source>
        <dbReference type="ARBA" id="ARBA00011900"/>
    </source>
</evidence>
<accession>A0ABT3FKB1</accession>
<dbReference type="Gene3D" id="1.10.1020.10">
    <property type="entry name" value="Adenine-specific Methyltransferase, Domain 2"/>
    <property type="match status" value="1"/>
</dbReference>
<gene>
    <name evidence="7" type="ORF">OKA04_04685</name>
</gene>
<proteinExistence type="inferred from homology"/>
<evidence type="ECO:0000256" key="3">
    <source>
        <dbReference type="ARBA" id="ARBA00022603"/>
    </source>
</evidence>
<keyword evidence="3 7" id="KW-0489">Methyltransferase</keyword>
<keyword evidence="4" id="KW-0808">Transferase</keyword>
<comment type="similarity">
    <text evidence="1">Belongs to the N(4)/N(6)-methyltransferase family.</text>
</comment>
<dbReference type="PRINTS" id="PR00505">
    <property type="entry name" value="D12N6MTFRASE"/>
</dbReference>
<evidence type="ECO:0000313" key="8">
    <source>
        <dbReference type="Proteomes" id="UP001207930"/>
    </source>
</evidence>
<dbReference type="Pfam" id="PF02086">
    <property type="entry name" value="MethyltransfD12"/>
    <property type="match status" value="1"/>
</dbReference>
<dbReference type="InterPro" id="IPR029063">
    <property type="entry name" value="SAM-dependent_MTases_sf"/>
</dbReference>
<dbReference type="InterPro" id="IPR023095">
    <property type="entry name" value="Ade_MeTrfase_dom_2"/>
</dbReference>
<dbReference type="GO" id="GO:0032259">
    <property type="term" value="P:methylation"/>
    <property type="evidence" value="ECO:0007669"/>
    <property type="project" value="UniProtKB-KW"/>
</dbReference>
<reference evidence="7 8" key="1">
    <citation type="submission" date="2022-10" db="EMBL/GenBank/DDBJ databases">
        <title>Luteolibacter flavescens strain MCCC 1K03193, whole genome shotgun sequencing project.</title>
        <authorList>
            <person name="Zhao G."/>
            <person name="Shen L."/>
        </authorList>
    </citation>
    <scope>NUCLEOTIDE SEQUENCE [LARGE SCALE GENOMIC DNA]</scope>
    <source>
        <strain evidence="7 8">MCCC 1K03193</strain>
    </source>
</reference>
<dbReference type="PANTHER" id="PTHR30481:SF4">
    <property type="entry name" value="SITE-SPECIFIC DNA-METHYLTRANSFERASE (ADENINE-SPECIFIC)"/>
    <property type="match status" value="1"/>
</dbReference>
<dbReference type="GO" id="GO:0008168">
    <property type="term" value="F:methyltransferase activity"/>
    <property type="evidence" value="ECO:0007669"/>
    <property type="project" value="UniProtKB-KW"/>
</dbReference>
<dbReference type="Proteomes" id="UP001207930">
    <property type="component" value="Unassembled WGS sequence"/>
</dbReference>
<dbReference type="EMBL" id="JAPDDS010000002">
    <property type="protein sequence ID" value="MCW1884013.1"/>
    <property type="molecule type" value="Genomic_DNA"/>
</dbReference>
<evidence type="ECO:0000256" key="1">
    <source>
        <dbReference type="ARBA" id="ARBA00006594"/>
    </source>
</evidence>
<dbReference type="PANTHER" id="PTHR30481">
    <property type="entry name" value="DNA ADENINE METHYLASE"/>
    <property type="match status" value="1"/>
</dbReference>
<dbReference type="RefSeq" id="WP_264499973.1">
    <property type="nucleotide sequence ID" value="NZ_JAPDDS010000002.1"/>
</dbReference>
<comment type="catalytic activity">
    <reaction evidence="6">
        <text>a 2'-deoxyadenosine in DNA + S-adenosyl-L-methionine = an N(6)-methyl-2'-deoxyadenosine in DNA + S-adenosyl-L-homocysteine + H(+)</text>
        <dbReference type="Rhea" id="RHEA:15197"/>
        <dbReference type="Rhea" id="RHEA-COMP:12418"/>
        <dbReference type="Rhea" id="RHEA-COMP:12419"/>
        <dbReference type="ChEBI" id="CHEBI:15378"/>
        <dbReference type="ChEBI" id="CHEBI:57856"/>
        <dbReference type="ChEBI" id="CHEBI:59789"/>
        <dbReference type="ChEBI" id="CHEBI:90615"/>
        <dbReference type="ChEBI" id="CHEBI:90616"/>
        <dbReference type="EC" id="2.1.1.72"/>
    </reaction>
</comment>
<keyword evidence="8" id="KW-1185">Reference proteome</keyword>
<evidence type="ECO:0000256" key="5">
    <source>
        <dbReference type="ARBA" id="ARBA00022691"/>
    </source>
</evidence>
<evidence type="ECO:0000313" key="7">
    <source>
        <dbReference type="EMBL" id="MCW1884013.1"/>
    </source>
</evidence>
<evidence type="ECO:0000256" key="4">
    <source>
        <dbReference type="ARBA" id="ARBA00022679"/>
    </source>
</evidence>
<dbReference type="Gene3D" id="3.40.50.150">
    <property type="entry name" value="Vaccinia Virus protein VP39"/>
    <property type="match status" value="1"/>
</dbReference>
<organism evidence="7 8">
    <name type="scientific">Luteolibacter flavescens</name>
    <dbReference type="NCBI Taxonomy" id="1859460"/>
    <lineage>
        <taxon>Bacteria</taxon>
        <taxon>Pseudomonadati</taxon>
        <taxon>Verrucomicrobiota</taxon>
        <taxon>Verrucomicrobiia</taxon>
        <taxon>Verrucomicrobiales</taxon>
        <taxon>Verrucomicrobiaceae</taxon>
        <taxon>Luteolibacter</taxon>
    </lineage>
</organism>
<protein>
    <recommendedName>
        <fullName evidence="2">site-specific DNA-methyltransferase (adenine-specific)</fullName>
        <ecNumber evidence="2">2.1.1.72</ecNumber>
    </recommendedName>
</protein>